<name>A0AAD4VM30_PRUDU</name>
<sequence>MSGWKVGWKGVGKVPYVCKVTHSGVEVLKQGGFETLYDRPILRALLDDYDALASYLSKSLFFLFDKLDYMYAHDINVKVHEGFQRKFEGEYVKNVVVYQGPTYIIRLVHFKTPIDELYEKLKRKNSQRVVPSKVGYLLSVQIEEIGEAPILCGKITEELVENLQDIYSTF</sequence>
<reference evidence="1 2" key="1">
    <citation type="journal article" date="2022" name="G3 (Bethesda)">
        <title>Whole-genome sequence and methylome profiling of the almond [Prunus dulcis (Mill.) D.A. Webb] cultivar 'Nonpareil'.</title>
        <authorList>
            <person name="D'Amico-Willman K.M."/>
            <person name="Ouma W.Z."/>
            <person name="Meulia T."/>
            <person name="Sideli G.M."/>
            <person name="Gradziel T.M."/>
            <person name="Fresnedo-Ramirez J."/>
        </authorList>
    </citation>
    <scope>NUCLEOTIDE SEQUENCE [LARGE SCALE GENOMIC DNA]</scope>
    <source>
        <strain evidence="1">Clone GOH B32 T37-40</strain>
    </source>
</reference>
<proteinExistence type="predicted"/>
<evidence type="ECO:0000313" key="2">
    <source>
        <dbReference type="Proteomes" id="UP001054821"/>
    </source>
</evidence>
<gene>
    <name evidence="1" type="ORF">L3X38_035371</name>
</gene>
<dbReference type="Proteomes" id="UP001054821">
    <property type="component" value="Chromosome 6"/>
</dbReference>
<dbReference type="EMBL" id="JAJFAZ020000006">
    <property type="protein sequence ID" value="KAI5326297.1"/>
    <property type="molecule type" value="Genomic_DNA"/>
</dbReference>
<accession>A0AAD4VM30</accession>
<comment type="caution">
    <text evidence="1">The sequence shown here is derived from an EMBL/GenBank/DDBJ whole genome shotgun (WGS) entry which is preliminary data.</text>
</comment>
<protein>
    <submittedName>
        <fullName evidence="1">Uncharacterized protein</fullName>
    </submittedName>
</protein>
<organism evidence="1 2">
    <name type="scientific">Prunus dulcis</name>
    <name type="common">Almond</name>
    <name type="synonym">Amygdalus dulcis</name>
    <dbReference type="NCBI Taxonomy" id="3755"/>
    <lineage>
        <taxon>Eukaryota</taxon>
        <taxon>Viridiplantae</taxon>
        <taxon>Streptophyta</taxon>
        <taxon>Embryophyta</taxon>
        <taxon>Tracheophyta</taxon>
        <taxon>Spermatophyta</taxon>
        <taxon>Magnoliopsida</taxon>
        <taxon>eudicotyledons</taxon>
        <taxon>Gunneridae</taxon>
        <taxon>Pentapetalae</taxon>
        <taxon>rosids</taxon>
        <taxon>fabids</taxon>
        <taxon>Rosales</taxon>
        <taxon>Rosaceae</taxon>
        <taxon>Amygdaloideae</taxon>
        <taxon>Amygdaleae</taxon>
        <taxon>Prunus</taxon>
    </lineage>
</organism>
<evidence type="ECO:0000313" key="1">
    <source>
        <dbReference type="EMBL" id="KAI5326297.1"/>
    </source>
</evidence>
<dbReference type="AlphaFoldDB" id="A0AAD4VM30"/>
<keyword evidence="2" id="KW-1185">Reference proteome</keyword>